<protein>
    <submittedName>
        <fullName evidence="1">Uncharacterized protein</fullName>
    </submittedName>
</protein>
<reference evidence="1" key="1">
    <citation type="journal article" date="2024" name="Syst. Appl. Microbiol.">
        <title>First single-strain enrichments of Electrothrix cable bacteria, description of E. aestuarii sp. nov. and E. rattekaaiensis sp. nov., and proposal of a cable bacteria taxonomy following the rules of the SeqCode.</title>
        <authorList>
            <person name="Plum-Jensen L.E."/>
            <person name="Schramm A."/>
            <person name="Marshall I.P.G."/>
        </authorList>
    </citation>
    <scope>NUCLEOTIDE SEQUENCE</scope>
    <source>
        <strain evidence="1">Rat1</strain>
    </source>
</reference>
<gene>
    <name evidence="1" type="ORF">Q3M24_04155</name>
</gene>
<dbReference type="AlphaFoldDB" id="A0AAU8LXL2"/>
<proteinExistence type="predicted"/>
<dbReference type="EMBL" id="CP159373">
    <property type="protein sequence ID" value="XCN73957.1"/>
    <property type="molecule type" value="Genomic_DNA"/>
</dbReference>
<sequence>MINRKRYKQELWSNGNKVDEYDSCPGYFTDDQDRSAPEGGDAKLLAELMGNGENIEAIEKVLKETTGEKGYIFTVERHDALVKAVGLPTYSVGYGFRYILGGDIPPDVKEESVIRCC</sequence>
<name>A0AAU8LXL2_9BACT</name>
<reference evidence="1" key="2">
    <citation type="submission" date="2024-06" db="EMBL/GenBank/DDBJ databases">
        <authorList>
            <person name="Plum-Jensen L.E."/>
            <person name="Schramm A."/>
            <person name="Marshall I.P.G."/>
        </authorList>
    </citation>
    <scope>NUCLEOTIDE SEQUENCE</scope>
    <source>
        <strain evidence="1">Rat1</strain>
    </source>
</reference>
<organism evidence="1">
    <name type="scientific">Candidatus Electrothrix aestuarii</name>
    <dbReference type="NCBI Taxonomy" id="3062594"/>
    <lineage>
        <taxon>Bacteria</taxon>
        <taxon>Pseudomonadati</taxon>
        <taxon>Thermodesulfobacteriota</taxon>
        <taxon>Desulfobulbia</taxon>
        <taxon>Desulfobulbales</taxon>
        <taxon>Desulfobulbaceae</taxon>
        <taxon>Candidatus Electrothrix</taxon>
    </lineage>
</organism>
<accession>A0AAU8LXL2</accession>
<dbReference type="KEGG" id="eaj:Q3M24_04155"/>
<evidence type="ECO:0000313" key="1">
    <source>
        <dbReference type="EMBL" id="XCN73957.1"/>
    </source>
</evidence>